<dbReference type="SUPFAM" id="SSF81383">
    <property type="entry name" value="F-box domain"/>
    <property type="match status" value="1"/>
</dbReference>
<accession>A0AAN9S0P0</accession>
<protein>
    <recommendedName>
        <fullName evidence="1">FBD domain-containing protein</fullName>
    </recommendedName>
</protein>
<name>A0AAN9S0P0_PSOTE</name>
<dbReference type="PANTHER" id="PTHR31900:SF34">
    <property type="entry name" value="EMB|CAB62440.1-RELATED"/>
    <property type="match status" value="1"/>
</dbReference>
<dbReference type="InterPro" id="IPR032675">
    <property type="entry name" value="LRR_dom_sf"/>
</dbReference>
<evidence type="ECO:0000313" key="3">
    <source>
        <dbReference type="Proteomes" id="UP001386955"/>
    </source>
</evidence>
<dbReference type="Pfam" id="PF00646">
    <property type="entry name" value="F-box"/>
    <property type="match status" value="1"/>
</dbReference>
<dbReference type="AlphaFoldDB" id="A0AAN9S0P0"/>
<dbReference type="Proteomes" id="UP001386955">
    <property type="component" value="Unassembled WGS sequence"/>
</dbReference>
<dbReference type="InterPro" id="IPR055357">
    <property type="entry name" value="LRR_At1g61320_AtMIF1"/>
</dbReference>
<evidence type="ECO:0000313" key="2">
    <source>
        <dbReference type="EMBL" id="KAK7387055.1"/>
    </source>
</evidence>
<dbReference type="EMBL" id="JAYMYS010000007">
    <property type="protein sequence ID" value="KAK7387055.1"/>
    <property type="molecule type" value="Genomic_DNA"/>
</dbReference>
<dbReference type="PANTHER" id="PTHR31900">
    <property type="entry name" value="F-BOX/RNI SUPERFAMILY PROTEIN-RELATED"/>
    <property type="match status" value="1"/>
</dbReference>
<dbReference type="InterPro" id="IPR006566">
    <property type="entry name" value="FBD"/>
</dbReference>
<gene>
    <name evidence="2" type="ORF">VNO78_27543</name>
</gene>
<feature type="domain" description="FBD" evidence="1">
    <location>
        <begin position="444"/>
        <end position="527"/>
    </location>
</feature>
<dbReference type="InterPro" id="IPR050232">
    <property type="entry name" value="FBL13/AtMIF1-like"/>
</dbReference>
<dbReference type="InterPro" id="IPR001810">
    <property type="entry name" value="F-box_dom"/>
</dbReference>
<evidence type="ECO:0000259" key="1">
    <source>
        <dbReference type="SMART" id="SM00579"/>
    </source>
</evidence>
<dbReference type="InterPro" id="IPR053781">
    <property type="entry name" value="F-box_AtFBL13-like"/>
</dbReference>
<comment type="caution">
    <text evidence="2">The sequence shown here is derived from an EMBL/GenBank/DDBJ whole genome shotgun (WGS) entry which is preliminary data.</text>
</comment>
<sequence>MEDNIDMFALLPDSLVLAIISYLPFKEAVRTCLLSKYWKHLWVNLPCIELKEHFESLEPFGSRNARRRVFLKFVAFWLDNRKDGPVDKFSLIMSNPNDNLVEDMIDRCVAFVTQHGVKELELDFSDPSWEEEVIPFRREALVELPTMAYKHQSIQSLKLSSCSFLANGLSNWRELKEVTLSWMEVNTDTLATLLSSCTMIESLVLKKCWNWGHFEIGNETSSLNRLLVEKCSFQNSFFKINAPNLCFFKYWGKLLLFEFKNLLAMEDAHLDFYLGYSNAGIGSRVLYDLVNDLYNARVLSVCPYILQVIRTEERARLARDMNTRHLTVKMNMLTSEVRGVLFFLRSCPMLECLTIQSGSKITLPDYQAMWIDSDEDQDDLPMRMQDNDEEQDDQAMLTDSVSLDNMDNYESSHDEEDEYYEDGSYLINTVDYMMKNVEYLIYYECLESSLKVVELKDFTCSKSNLVSQNGLALLCYLIRRGKGLTNVKINVLKGEIDGEKNVAFYRMIEEYLMTTPRASTDLQISICY</sequence>
<dbReference type="InterPro" id="IPR036047">
    <property type="entry name" value="F-box-like_dom_sf"/>
</dbReference>
<dbReference type="SMART" id="SM00579">
    <property type="entry name" value="FBD"/>
    <property type="match status" value="1"/>
</dbReference>
<keyword evidence="3" id="KW-1185">Reference proteome</keyword>
<organism evidence="2 3">
    <name type="scientific">Psophocarpus tetragonolobus</name>
    <name type="common">Winged bean</name>
    <name type="synonym">Dolichos tetragonolobus</name>
    <dbReference type="NCBI Taxonomy" id="3891"/>
    <lineage>
        <taxon>Eukaryota</taxon>
        <taxon>Viridiplantae</taxon>
        <taxon>Streptophyta</taxon>
        <taxon>Embryophyta</taxon>
        <taxon>Tracheophyta</taxon>
        <taxon>Spermatophyta</taxon>
        <taxon>Magnoliopsida</taxon>
        <taxon>eudicotyledons</taxon>
        <taxon>Gunneridae</taxon>
        <taxon>Pentapetalae</taxon>
        <taxon>rosids</taxon>
        <taxon>fabids</taxon>
        <taxon>Fabales</taxon>
        <taxon>Fabaceae</taxon>
        <taxon>Papilionoideae</taxon>
        <taxon>50 kb inversion clade</taxon>
        <taxon>NPAAA clade</taxon>
        <taxon>indigoferoid/millettioid clade</taxon>
        <taxon>Phaseoleae</taxon>
        <taxon>Psophocarpus</taxon>
    </lineage>
</organism>
<dbReference type="CDD" id="cd22160">
    <property type="entry name" value="F-box_AtFBL13-like"/>
    <property type="match status" value="1"/>
</dbReference>
<dbReference type="Gene3D" id="1.20.1280.50">
    <property type="match status" value="1"/>
</dbReference>
<dbReference type="Gene3D" id="3.80.10.10">
    <property type="entry name" value="Ribonuclease Inhibitor"/>
    <property type="match status" value="1"/>
</dbReference>
<dbReference type="SUPFAM" id="SSF52047">
    <property type="entry name" value="RNI-like"/>
    <property type="match status" value="1"/>
</dbReference>
<dbReference type="Pfam" id="PF23622">
    <property type="entry name" value="LRR_At1g61320_AtMIF1"/>
    <property type="match status" value="1"/>
</dbReference>
<reference evidence="2 3" key="1">
    <citation type="submission" date="2024-01" db="EMBL/GenBank/DDBJ databases">
        <title>The genomes of 5 underutilized Papilionoideae crops provide insights into root nodulation and disease resistanc.</title>
        <authorList>
            <person name="Jiang F."/>
        </authorList>
    </citation>
    <scope>NUCLEOTIDE SEQUENCE [LARGE SCALE GENOMIC DNA]</scope>
    <source>
        <strain evidence="2">DUOXIRENSHENG_FW03</strain>
        <tissue evidence="2">Leaves</tissue>
    </source>
</reference>
<proteinExistence type="predicted"/>